<accession>A0A927EXS0</accession>
<reference evidence="2" key="1">
    <citation type="submission" date="2020-09" db="EMBL/GenBank/DDBJ databases">
        <title>Secondary metabolite and genome analysis of marine Streptomyces chumphonensis KK1-2T.</title>
        <authorList>
            <person name="Phongsopitanun W."/>
            <person name="Kanchanasin P."/>
            <person name="Pittayakhajonwut P."/>
            <person name="Suwanborirux K."/>
            <person name="Tanasupawat S."/>
        </authorList>
    </citation>
    <scope>NUCLEOTIDE SEQUENCE</scope>
    <source>
        <strain evidence="2">KK1-2</strain>
    </source>
</reference>
<keyword evidence="1" id="KW-0732">Signal</keyword>
<dbReference type="Proteomes" id="UP000632289">
    <property type="component" value="Unassembled WGS sequence"/>
</dbReference>
<proteinExistence type="predicted"/>
<gene>
    <name evidence="2" type="ORF">IF129_03820</name>
</gene>
<protein>
    <recommendedName>
        <fullName evidence="4">Secreted protein</fullName>
    </recommendedName>
</protein>
<feature type="signal peptide" evidence="1">
    <location>
        <begin position="1"/>
        <end position="29"/>
    </location>
</feature>
<evidence type="ECO:0008006" key="4">
    <source>
        <dbReference type="Google" id="ProtNLM"/>
    </source>
</evidence>
<evidence type="ECO:0000313" key="2">
    <source>
        <dbReference type="EMBL" id="MBD3930696.1"/>
    </source>
</evidence>
<evidence type="ECO:0000256" key="1">
    <source>
        <dbReference type="SAM" id="SignalP"/>
    </source>
</evidence>
<keyword evidence="3" id="KW-1185">Reference proteome</keyword>
<feature type="chain" id="PRO_5037196687" description="Secreted protein" evidence="1">
    <location>
        <begin position="30"/>
        <end position="130"/>
    </location>
</feature>
<sequence>MIAMHGWKLAGCLAAAAAAAVVAAGPAQAQTASSPSGTTARVGATADVRPGLSPAGALGIHCGTPSLNDDGYQWYYAISCSVWGGTTWSAHISCSDGSTRTSGPHSAFWNVRVYCPPNTTAVEGWVSYSG</sequence>
<name>A0A927EXS0_9ACTN</name>
<organism evidence="2 3">
    <name type="scientific">Streptomyces chumphonensis</name>
    <dbReference type="NCBI Taxonomy" id="1214925"/>
    <lineage>
        <taxon>Bacteria</taxon>
        <taxon>Bacillati</taxon>
        <taxon>Actinomycetota</taxon>
        <taxon>Actinomycetes</taxon>
        <taxon>Kitasatosporales</taxon>
        <taxon>Streptomycetaceae</taxon>
        <taxon>Streptomyces</taxon>
    </lineage>
</organism>
<dbReference type="AlphaFoldDB" id="A0A927EXS0"/>
<dbReference type="EMBL" id="JACXYU010000001">
    <property type="protein sequence ID" value="MBD3930696.1"/>
    <property type="molecule type" value="Genomic_DNA"/>
</dbReference>
<evidence type="ECO:0000313" key="3">
    <source>
        <dbReference type="Proteomes" id="UP000632289"/>
    </source>
</evidence>
<comment type="caution">
    <text evidence="2">The sequence shown here is derived from an EMBL/GenBank/DDBJ whole genome shotgun (WGS) entry which is preliminary data.</text>
</comment>